<dbReference type="Pfam" id="PF03692">
    <property type="entry name" value="CxxCxxCC"/>
    <property type="match status" value="1"/>
</dbReference>
<reference evidence="2" key="1">
    <citation type="journal article" date="2020" name="MBio">
        <title>Horizontal gene transfer to a defensive symbiont with a reduced genome amongst a multipartite beetle microbiome.</title>
        <authorList>
            <person name="Waterworth S.C."/>
            <person name="Florez L.V."/>
            <person name="Rees E.R."/>
            <person name="Hertweck C."/>
            <person name="Kaltenpoth M."/>
            <person name="Kwan J.C."/>
        </authorList>
    </citation>
    <scope>NUCLEOTIDE SEQUENCE [LARGE SCALE GENOMIC DNA]</scope>
</reference>
<dbReference type="EMBL" id="WNDQ01000005">
    <property type="protein sequence ID" value="KAF1023326.1"/>
    <property type="molecule type" value="Genomic_DNA"/>
</dbReference>
<dbReference type="AlphaFoldDB" id="A0A7V8JRT2"/>
<sequence length="123" mass="12999">MTANAPAAAPQPQGHDSASPCQSCGACCASYRVDFSIYELDDMGGRVPAGLAVEVSGSTCRMRGTDHVPVRCAALTGRIGERVGCGIYEWRPNPCRELEPGSYGCEKARVRHGLPPLAGAFWS</sequence>
<accession>A0A7V8JRT2</accession>
<protein>
    <recommendedName>
        <fullName evidence="3">Zinc-or iron-chelating domain-containing protein</fullName>
    </recommendedName>
</protein>
<evidence type="ECO:0000313" key="1">
    <source>
        <dbReference type="EMBL" id="KAF1023326.1"/>
    </source>
</evidence>
<comment type="caution">
    <text evidence="1">The sequence shown here is derived from an EMBL/GenBank/DDBJ whole genome shotgun (WGS) entry which is preliminary data.</text>
</comment>
<evidence type="ECO:0008006" key="3">
    <source>
        <dbReference type="Google" id="ProtNLM"/>
    </source>
</evidence>
<dbReference type="InterPro" id="IPR005358">
    <property type="entry name" value="Puta_zinc/iron-chelating_dom"/>
</dbReference>
<organism evidence="1 2">
    <name type="scientific">Paracidovorax wautersii</name>
    <dbReference type="NCBI Taxonomy" id="1177982"/>
    <lineage>
        <taxon>Bacteria</taxon>
        <taxon>Pseudomonadati</taxon>
        <taxon>Pseudomonadota</taxon>
        <taxon>Betaproteobacteria</taxon>
        <taxon>Burkholderiales</taxon>
        <taxon>Comamonadaceae</taxon>
        <taxon>Paracidovorax</taxon>
    </lineage>
</organism>
<dbReference type="Proteomes" id="UP000461670">
    <property type="component" value="Unassembled WGS sequence"/>
</dbReference>
<evidence type="ECO:0000313" key="2">
    <source>
        <dbReference type="Proteomes" id="UP000461670"/>
    </source>
</evidence>
<name>A0A7V8JRT2_9BURK</name>
<gene>
    <name evidence="1" type="ORF">GAK30_00529</name>
</gene>
<proteinExistence type="predicted"/>